<feature type="signal peptide" evidence="1">
    <location>
        <begin position="1"/>
        <end position="22"/>
    </location>
</feature>
<reference evidence="3" key="1">
    <citation type="submission" date="2016-10" db="EMBL/GenBank/DDBJ databases">
        <authorList>
            <person name="Varghese N."/>
            <person name="Submissions S."/>
        </authorList>
    </citation>
    <scope>NUCLEOTIDE SEQUENCE [LARGE SCALE GENOMIC DNA]</scope>
    <source>
        <strain evidence="3">DSM 26542</strain>
    </source>
</reference>
<evidence type="ECO:0000256" key="1">
    <source>
        <dbReference type="SAM" id="SignalP"/>
    </source>
</evidence>
<feature type="chain" id="PRO_5017372306" evidence="1">
    <location>
        <begin position="23"/>
        <end position="217"/>
    </location>
</feature>
<protein>
    <submittedName>
        <fullName evidence="2">Uncharacterized protein</fullName>
    </submittedName>
</protein>
<gene>
    <name evidence="2" type="ORF">SAMN04487893_101362</name>
</gene>
<keyword evidence="1" id="KW-0732">Signal</keyword>
<dbReference type="Proteomes" id="UP000243887">
    <property type="component" value="Unassembled WGS sequence"/>
</dbReference>
<proteinExistence type="predicted"/>
<dbReference type="RefSeq" id="WP_090677724.1">
    <property type="nucleotide sequence ID" value="NZ_FORU01000001.1"/>
</dbReference>
<dbReference type="OrthoDB" id="1416170at2"/>
<dbReference type="AlphaFoldDB" id="A0A1I3LJI0"/>
<name>A0A1I3LJI0_9FLAO</name>
<evidence type="ECO:0000313" key="2">
    <source>
        <dbReference type="EMBL" id="SFI84914.1"/>
    </source>
</evidence>
<sequence>MKQLTTLLLFFLSINLSYSQGAGLTKEETVKYINKKLKEVEGYKTSWSNDATAYILENKMESLGDGKYNYINYYSNGENYCTSDKTSSSGSRFNNEFKAIHIKSMEEISEAKANKSIGRIRVTLHEKAVKWWARDFSLNSEDVYRKVFLYTDYWGNAQYTDDYSHTKYWCTNSDRDITYDGDFVLYYSKVDAEDGKKLLKALQYLVDLEKAEDDPFG</sequence>
<evidence type="ECO:0000313" key="3">
    <source>
        <dbReference type="Proteomes" id="UP000243887"/>
    </source>
</evidence>
<dbReference type="EMBL" id="FORU01000001">
    <property type="protein sequence ID" value="SFI84914.1"/>
    <property type="molecule type" value="Genomic_DNA"/>
</dbReference>
<accession>A0A1I3LJI0</accession>
<organism evidence="2 3">
    <name type="scientific">Myroides guanonis</name>
    <dbReference type="NCBI Taxonomy" id="1150112"/>
    <lineage>
        <taxon>Bacteria</taxon>
        <taxon>Pseudomonadati</taxon>
        <taxon>Bacteroidota</taxon>
        <taxon>Flavobacteriia</taxon>
        <taxon>Flavobacteriales</taxon>
        <taxon>Flavobacteriaceae</taxon>
        <taxon>Myroides</taxon>
    </lineage>
</organism>
<keyword evidence="3" id="KW-1185">Reference proteome</keyword>